<comment type="catalytic activity">
    <reaction evidence="6">
        <text>2 R'C(R)SH + O2 = R'C(R)S-S(R)CR' + H2O2</text>
        <dbReference type="Rhea" id="RHEA:17357"/>
        <dbReference type="ChEBI" id="CHEBI:15379"/>
        <dbReference type="ChEBI" id="CHEBI:16240"/>
        <dbReference type="ChEBI" id="CHEBI:16520"/>
        <dbReference type="ChEBI" id="CHEBI:17412"/>
        <dbReference type="EC" id="1.8.3.2"/>
    </reaction>
</comment>
<dbReference type="InterPro" id="IPR036774">
    <property type="entry name" value="ERV/ALR_sulphydryl_oxid_sf"/>
</dbReference>
<evidence type="ECO:0000256" key="4">
    <source>
        <dbReference type="ARBA" id="ARBA00023002"/>
    </source>
</evidence>
<dbReference type="EMBL" id="BMAV01026072">
    <property type="protein sequence ID" value="GFS47062.1"/>
    <property type="molecule type" value="Genomic_DNA"/>
</dbReference>
<dbReference type="InterPro" id="IPR017905">
    <property type="entry name" value="ERV/ALR_sulphydryl_oxidase"/>
</dbReference>
<organism evidence="8 9">
    <name type="scientific">Trichonephila inaurata madagascariensis</name>
    <dbReference type="NCBI Taxonomy" id="2747483"/>
    <lineage>
        <taxon>Eukaryota</taxon>
        <taxon>Metazoa</taxon>
        <taxon>Ecdysozoa</taxon>
        <taxon>Arthropoda</taxon>
        <taxon>Chelicerata</taxon>
        <taxon>Arachnida</taxon>
        <taxon>Araneae</taxon>
        <taxon>Araneomorphae</taxon>
        <taxon>Entelegynae</taxon>
        <taxon>Araneoidea</taxon>
        <taxon>Nephilidae</taxon>
        <taxon>Trichonephila</taxon>
        <taxon>Trichonephila inaurata</taxon>
    </lineage>
</organism>
<keyword evidence="4 6" id="KW-0560">Oxidoreductase</keyword>
<keyword evidence="3 6" id="KW-0274">FAD</keyword>
<dbReference type="EC" id="1.8.3.2" evidence="6"/>
<dbReference type="OrthoDB" id="6408194at2759"/>
<keyword evidence="5" id="KW-1015">Disulfide bond</keyword>
<dbReference type="AlphaFoldDB" id="A0A8X6JZ12"/>
<evidence type="ECO:0000256" key="1">
    <source>
        <dbReference type="ARBA" id="ARBA00001974"/>
    </source>
</evidence>
<name>A0A8X6JZ12_9ARAC</name>
<protein>
    <recommendedName>
        <fullName evidence="6">Sulfhydryl oxidase</fullName>
        <ecNumber evidence="6">1.8.3.2</ecNumber>
    </recommendedName>
</protein>
<evidence type="ECO:0000259" key="7">
    <source>
        <dbReference type="PROSITE" id="PS51324"/>
    </source>
</evidence>
<evidence type="ECO:0000313" key="9">
    <source>
        <dbReference type="Proteomes" id="UP000886998"/>
    </source>
</evidence>
<comment type="caution">
    <text evidence="8">The sequence shown here is derived from an EMBL/GenBank/DDBJ whole genome shotgun (WGS) entry which is preliminary data.</text>
</comment>
<dbReference type="Proteomes" id="UP000886998">
    <property type="component" value="Unassembled WGS sequence"/>
</dbReference>
<keyword evidence="2 6" id="KW-0285">Flavoprotein</keyword>
<proteinExistence type="predicted"/>
<evidence type="ECO:0000256" key="2">
    <source>
        <dbReference type="ARBA" id="ARBA00022630"/>
    </source>
</evidence>
<dbReference type="GO" id="GO:0016972">
    <property type="term" value="F:thiol oxidase activity"/>
    <property type="evidence" value="ECO:0007669"/>
    <property type="project" value="UniProtKB-EC"/>
</dbReference>
<keyword evidence="9" id="KW-1185">Reference proteome</keyword>
<evidence type="ECO:0000313" key="8">
    <source>
        <dbReference type="EMBL" id="GFS47062.1"/>
    </source>
</evidence>
<comment type="cofactor">
    <cofactor evidence="1 6">
        <name>FAD</name>
        <dbReference type="ChEBI" id="CHEBI:57692"/>
    </cofactor>
</comment>
<evidence type="ECO:0000256" key="6">
    <source>
        <dbReference type="RuleBase" id="RU371123"/>
    </source>
</evidence>
<accession>A0A8X6JZ12</accession>
<dbReference type="SUPFAM" id="SSF69000">
    <property type="entry name" value="FAD-dependent thiol oxidase"/>
    <property type="match status" value="1"/>
</dbReference>
<reference evidence="8" key="1">
    <citation type="submission" date="2020-08" db="EMBL/GenBank/DDBJ databases">
        <title>Multicomponent nature underlies the extraordinary mechanical properties of spider dragline silk.</title>
        <authorList>
            <person name="Kono N."/>
            <person name="Nakamura H."/>
            <person name="Mori M."/>
            <person name="Yoshida Y."/>
            <person name="Ohtoshi R."/>
            <person name="Malay A.D."/>
            <person name="Moran D.A.P."/>
            <person name="Tomita M."/>
            <person name="Numata K."/>
            <person name="Arakawa K."/>
        </authorList>
    </citation>
    <scope>NUCLEOTIDE SEQUENCE</scope>
</reference>
<evidence type="ECO:0000256" key="5">
    <source>
        <dbReference type="ARBA" id="ARBA00023157"/>
    </source>
</evidence>
<feature type="domain" description="ERV/ALR sulfhydryl oxidase" evidence="7">
    <location>
        <begin position="176"/>
        <end position="286"/>
    </location>
</feature>
<dbReference type="PROSITE" id="PS51324">
    <property type="entry name" value="ERV_ALR"/>
    <property type="match status" value="1"/>
</dbReference>
<evidence type="ECO:0000256" key="3">
    <source>
        <dbReference type="ARBA" id="ARBA00022827"/>
    </source>
</evidence>
<dbReference type="Gene3D" id="1.20.120.310">
    <property type="entry name" value="ERV/ALR sulfhydryl oxidase domain"/>
    <property type="match status" value="1"/>
</dbReference>
<sequence length="300" mass="35585">MRHSTYQLLKKAYLGNVNHAALFQILHEEKDPFVQRAVRLATQMDSIQVPWDTKLFQDEFRQGTPQERLEQTTMMFLLRLVALVKEEMHIRTFRKPESHEAVQAWISLLKHTLFALLTLLYNVRWTVRHFFLLDNLVFDLVHEGRVSALRQFMTQELNISMANSLTLAERNFEKLNFLNIVQFGSSFWRLLHWMAEAMDMRDASSHPDIDMAKKIWRELITEPLYRLLRCGICMTHMHHIVQEMKSELLDESTQYQLIWFNIHNKVTARKMYHTASQSQNVYSESELEKDAAFMRQGLSP</sequence>
<gene>
    <name evidence="8" type="primary">AVEN_261794_1</name>
    <name evidence="8" type="ORF">TNIN_118381</name>
</gene>